<keyword evidence="6 11" id="KW-0798">TonB box</keyword>
<dbReference type="PANTHER" id="PTHR30069:SF27">
    <property type="entry name" value="BLL4766 PROTEIN"/>
    <property type="match status" value="1"/>
</dbReference>
<keyword evidence="9 10" id="KW-0998">Cell outer membrane</keyword>
<evidence type="ECO:0000256" key="9">
    <source>
        <dbReference type="ARBA" id="ARBA00023237"/>
    </source>
</evidence>
<dbReference type="EMBL" id="JBHTKB010000002">
    <property type="protein sequence ID" value="MFD0914267.1"/>
    <property type="molecule type" value="Genomic_DNA"/>
</dbReference>
<organism evidence="14 15">
    <name type="scientific">Methylophilus luteus</name>
    <dbReference type="NCBI Taxonomy" id="640108"/>
    <lineage>
        <taxon>Bacteria</taxon>
        <taxon>Pseudomonadati</taxon>
        <taxon>Pseudomonadota</taxon>
        <taxon>Betaproteobacteria</taxon>
        <taxon>Nitrosomonadales</taxon>
        <taxon>Methylophilaceae</taxon>
        <taxon>Methylophilus</taxon>
    </lineage>
</organism>
<dbReference type="SUPFAM" id="SSF56935">
    <property type="entry name" value="Porins"/>
    <property type="match status" value="1"/>
</dbReference>
<dbReference type="InterPro" id="IPR000531">
    <property type="entry name" value="Beta-barrel_TonB"/>
</dbReference>
<gene>
    <name evidence="14" type="ORF">ACFQ1Z_11960</name>
</gene>
<dbReference type="PROSITE" id="PS52016">
    <property type="entry name" value="TONB_DEPENDENT_REC_3"/>
    <property type="match status" value="1"/>
</dbReference>
<name>A0ABW3F742_9PROT</name>
<evidence type="ECO:0000313" key="14">
    <source>
        <dbReference type="EMBL" id="MFD0914267.1"/>
    </source>
</evidence>
<keyword evidence="3 10" id="KW-0813">Transport</keyword>
<keyword evidence="7 10" id="KW-0472">Membrane</keyword>
<dbReference type="Pfam" id="PF00593">
    <property type="entry name" value="TonB_dep_Rec_b-barrel"/>
    <property type="match status" value="1"/>
</dbReference>
<evidence type="ECO:0000259" key="12">
    <source>
        <dbReference type="Pfam" id="PF00593"/>
    </source>
</evidence>
<dbReference type="InterPro" id="IPR037066">
    <property type="entry name" value="Plug_dom_sf"/>
</dbReference>
<evidence type="ECO:0000256" key="10">
    <source>
        <dbReference type="PROSITE-ProRule" id="PRU01360"/>
    </source>
</evidence>
<accession>A0ABW3F742</accession>
<evidence type="ECO:0000256" key="4">
    <source>
        <dbReference type="ARBA" id="ARBA00022452"/>
    </source>
</evidence>
<dbReference type="InterPro" id="IPR012910">
    <property type="entry name" value="Plug_dom"/>
</dbReference>
<evidence type="ECO:0000259" key="13">
    <source>
        <dbReference type="Pfam" id="PF07715"/>
    </source>
</evidence>
<dbReference type="Gene3D" id="2.40.170.20">
    <property type="entry name" value="TonB-dependent receptor, beta-barrel domain"/>
    <property type="match status" value="1"/>
</dbReference>
<feature type="domain" description="TonB-dependent receptor plug" evidence="13">
    <location>
        <begin position="76"/>
        <end position="185"/>
    </location>
</feature>
<dbReference type="Gene3D" id="2.170.130.10">
    <property type="entry name" value="TonB-dependent receptor, plug domain"/>
    <property type="match status" value="1"/>
</dbReference>
<evidence type="ECO:0000256" key="6">
    <source>
        <dbReference type="ARBA" id="ARBA00023077"/>
    </source>
</evidence>
<comment type="similarity">
    <text evidence="2 10 11">Belongs to the TonB-dependent receptor family.</text>
</comment>
<dbReference type="Pfam" id="PF07715">
    <property type="entry name" value="Plug"/>
    <property type="match status" value="1"/>
</dbReference>
<keyword evidence="8 14" id="KW-0675">Receptor</keyword>
<evidence type="ECO:0000313" key="15">
    <source>
        <dbReference type="Proteomes" id="UP001597128"/>
    </source>
</evidence>
<dbReference type="InterPro" id="IPR036942">
    <property type="entry name" value="Beta-barrel_TonB_sf"/>
</dbReference>
<sequence>MSTLSASIKSAPISPGQQHYSSVSPAVAMLGLLLATTLQPAAMAEEENPTFNLRDASLEDLMHVEVVTASKRPQSISKVPAAMSVITAEDIRQSGATELPELLMMVPGLDVIRISANHWAVAVRGHAHRISNKLLVLIDGRNAYDPVYAGMNWESVAFPLEDIEKVEIIRGSGASTWGSNAVNGVINIITKSAAATQTSSVVLGGGWQQYMRGKFGGANADQSVFYRGYVSDFHVDPNRNLSGGSAQDSYFKHSAGFRLDGYNRDGGKWDFSADAYNNRGSSWISVVERRGEAARYQEQTDGFSLRGHSEWPMANGGGLQLNTSFVHTNIGAEWMSPAIQPQRILGITENIFDAEIQHHLYVGNGHDISWGAFTRVLSDEIKTGQVQVTKPDSRQLFYSLYGMDDITLNDKLTLSLGARMDHNEYTGWEYSPNLGLVWNLHPDHVLWGKLARAVRVPTRFDRNVEVGVDYQPAGVLPVANTTVVRADGAFKSEYLNSAELGWRSQWTNKLHTNFNVFSNDYTGLSSYNVSSIDGSTFATQGYVTSYVTPNNNGELRTVGAELSVDWRFRHDWHLQLSETFSHVVSESNQAEEATLIPTSITFLRATWEPNARFSTSLDIRRTSDRSSAAESPHYSRPAYTTIDMRMRWKPVKNIELSLNGRSLNNGMCNAYEDKGVLLDHGTRMFLTCTPRSLVGEIRWDF</sequence>
<dbReference type="RefSeq" id="WP_379057876.1">
    <property type="nucleotide sequence ID" value="NZ_JBHTKB010000002.1"/>
</dbReference>
<evidence type="ECO:0000256" key="11">
    <source>
        <dbReference type="RuleBase" id="RU003357"/>
    </source>
</evidence>
<evidence type="ECO:0000256" key="5">
    <source>
        <dbReference type="ARBA" id="ARBA00022692"/>
    </source>
</evidence>
<proteinExistence type="inferred from homology"/>
<evidence type="ECO:0000256" key="2">
    <source>
        <dbReference type="ARBA" id="ARBA00009810"/>
    </source>
</evidence>
<protein>
    <submittedName>
        <fullName evidence="14">TonB-dependent receptor plug domain-containing protein</fullName>
    </submittedName>
</protein>
<keyword evidence="4 10" id="KW-1134">Transmembrane beta strand</keyword>
<evidence type="ECO:0000256" key="8">
    <source>
        <dbReference type="ARBA" id="ARBA00023170"/>
    </source>
</evidence>
<comment type="subcellular location">
    <subcellularLocation>
        <location evidence="1 10">Cell outer membrane</location>
        <topology evidence="1 10">Multi-pass membrane protein</topology>
    </subcellularLocation>
</comment>
<keyword evidence="15" id="KW-1185">Reference proteome</keyword>
<dbReference type="InterPro" id="IPR039426">
    <property type="entry name" value="TonB-dep_rcpt-like"/>
</dbReference>
<comment type="caution">
    <text evidence="14">The sequence shown here is derived from an EMBL/GenBank/DDBJ whole genome shotgun (WGS) entry which is preliminary data.</text>
</comment>
<evidence type="ECO:0000256" key="7">
    <source>
        <dbReference type="ARBA" id="ARBA00023136"/>
    </source>
</evidence>
<evidence type="ECO:0000256" key="1">
    <source>
        <dbReference type="ARBA" id="ARBA00004571"/>
    </source>
</evidence>
<dbReference type="Proteomes" id="UP001597128">
    <property type="component" value="Unassembled WGS sequence"/>
</dbReference>
<keyword evidence="5 10" id="KW-0812">Transmembrane</keyword>
<feature type="domain" description="TonB-dependent receptor-like beta-barrel" evidence="12">
    <location>
        <begin position="230"/>
        <end position="660"/>
    </location>
</feature>
<evidence type="ECO:0000256" key="3">
    <source>
        <dbReference type="ARBA" id="ARBA00022448"/>
    </source>
</evidence>
<reference evidence="15" key="1">
    <citation type="journal article" date="2019" name="Int. J. Syst. Evol. Microbiol.">
        <title>The Global Catalogue of Microorganisms (GCM) 10K type strain sequencing project: providing services to taxonomists for standard genome sequencing and annotation.</title>
        <authorList>
            <consortium name="The Broad Institute Genomics Platform"/>
            <consortium name="The Broad Institute Genome Sequencing Center for Infectious Disease"/>
            <person name="Wu L."/>
            <person name="Ma J."/>
        </authorList>
    </citation>
    <scope>NUCLEOTIDE SEQUENCE [LARGE SCALE GENOMIC DNA]</scope>
    <source>
        <strain evidence="15">CCUG 58412</strain>
    </source>
</reference>
<dbReference type="PANTHER" id="PTHR30069">
    <property type="entry name" value="TONB-DEPENDENT OUTER MEMBRANE RECEPTOR"/>
    <property type="match status" value="1"/>
</dbReference>